<dbReference type="PROSITE" id="PS50234">
    <property type="entry name" value="VWFA"/>
    <property type="match status" value="1"/>
</dbReference>
<feature type="domain" description="VWFA" evidence="2">
    <location>
        <begin position="37"/>
        <end position="216"/>
    </location>
</feature>
<dbReference type="KEGG" id="ruf:TH63_09800"/>
<keyword evidence="1" id="KW-0732">Signal</keyword>
<dbReference type="PATRIC" id="fig|1379910.4.peg.2129"/>
<protein>
    <submittedName>
        <fullName evidence="3">von willebrand factor type a</fullName>
    </submittedName>
</protein>
<sequence length="464" mass="51353">MKPGRSVCVWLVCLFLGVMTALPAAAQNKQPPPKKTRLLFLLDASGSMLANWETSTRWQVAKTMLARMADSLNTYSNLEIGLRVYGHQSPVNVKNCKDSKLEVAFAPKNAAAIKKKLQLITPKGNTPLTYSLGQAANDFPEDPNGRNVVIIITDGLESCGGDPCAVSLALQKKRVFLKPFIIGLGDDPGYAQQFGCMGQYYNASDIRTFQQVLDNVVSIALKKTTVSVELTDEAGRAVETNVNMTFLNNVTGQPEYNFVHYQASEGKPDQIEIDALLSYDLQVNTLPSVQVRNLDIKPGRHNVIKVKAPQGYLYLRQDAPTAYGSMTAIVRQKGNPAILHTQRFPSQHKYLAGTYEVEVLTLPRIRQTVTIRQGQATPITFAPPGSLNITQDLQGYGSLYLLHKDGTQEWLWNLPEGSSKISLPLQPGRYRVVYRLKTARASKFTDVKDFSINSNLTTTIKLFN</sequence>
<dbReference type="EMBL" id="CP010777">
    <property type="protein sequence ID" value="AKQ45869.1"/>
    <property type="molecule type" value="Genomic_DNA"/>
</dbReference>
<feature type="chain" id="PRO_5005212020" evidence="1">
    <location>
        <begin position="27"/>
        <end position="464"/>
    </location>
</feature>
<feature type="signal peptide" evidence="1">
    <location>
        <begin position="1"/>
        <end position="26"/>
    </location>
</feature>
<dbReference type="Proteomes" id="UP000036458">
    <property type="component" value="Chromosome"/>
</dbReference>
<dbReference type="InterPro" id="IPR036465">
    <property type="entry name" value="vWFA_dom_sf"/>
</dbReference>
<evidence type="ECO:0000259" key="2">
    <source>
        <dbReference type="PROSITE" id="PS50234"/>
    </source>
</evidence>
<evidence type="ECO:0000313" key="4">
    <source>
        <dbReference type="Proteomes" id="UP000036458"/>
    </source>
</evidence>
<name>A0A0H4VQ61_9BACT</name>
<proteinExistence type="predicted"/>
<dbReference type="AlphaFoldDB" id="A0A0H4VQ61"/>
<gene>
    <name evidence="3" type="ORF">TH63_09800</name>
</gene>
<organism evidence="3 4">
    <name type="scientific">Rufibacter radiotolerans</name>
    <dbReference type="NCBI Taxonomy" id="1379910"/>
    <lineage>
        <taxon>Bacteria</taxon>
        <taxon>Pseudomonadati</taxon>
        <taxon>Bacteroidota</taxon>
        <taxon>Cytophagia</taxon>
        <taxon>Cytophagales</taxon>
        <taxon>Hymenobacteraceae</taxon>
        <taxon>Rufibacter</taxon>
    </lineage>
</organism>
<dbReference type="OrthoDB" id="5348860at2"/>
<dbReference type="Gene3D" id="3.40.50.410">
    <property type="entry name" value="von Willebrand factor, type A domain"/>
    <property type="match status" value="1"/>
</dbReference>
<keyword evidence="4" id="KW-1185">Reference proteome</keyword>
<reference evidence="3 4" key="1">
    <citation type="submission" date="2015-01" db="EMBL/GenBank/DDBJ databases">
        <title>Rufibacter sp./DG31D/ whole genome sequencing.</title>
        <authorList>
            <person name="Kim M.K."/>
            <person name="Srinivasan S."/>
            <person name="Lee J.-J."/>
        </authorList>
    </citation>
    <scope>NUCLEOTIDE SEQUENCE [LARGE SCALE GENOMIC DNA]</scope>
    <source>
        <strain evidence="3 4">DG31D</strain>
    </source>
</reference>
<evidence type="ECO:0000313" key="3">
    <source>
        <dbReference type="EMBL" id="AKQ45869.1"/>
    </source>
</evidence>
<accession>A0A0H4VQ61</accession>
<evidence type="ECO:0000256" key="1">
    <source>
        <dbReference type="SAM" id="SignalP"/>
    </source>
</evidence>
<dbReference type="InterPro" id="IPR002035">
    <property type="entry name" value="VWF_A"/>
</dbReference>
<dbReference type="STRING" id="1379910.TH63_09800"/>
<dbReference type="SUPFAM" id="SSF53300">
    <property type="entry name" value="vWA-like"/>
    <property type="match status" value="1"/>
</dbReference>
<dbReference type="Pfam" id="PF13519">
    <property type="entry name" value="VWA_2"/>
    <property type="match status" value="1"/>
</dbReference>
<dbReference type="SMART" id="SM00327">
    <property type="entry name" value="VWA"/>
    <property type="match status" value="1"/>
</dbReference>